<dbReference type="STRING" id="686832.A0A0C3C5A2"/>
<gene>
    <name evidence="1" type="ORF">M413DRAFT_433363</name>
</gene>
<dbReference type="HOGENOM" id="CLU_119163_0_1_1"/>
<keyword evidence="2" id="KW-1185">Reference proteome</keyword>
<evidence type="ECO:0008006" key="3">
    <source>
        <dbReference type="Google" id="ProtNLM"/>
    </source>
</evidence>
<dbReference type="InterPro" id="IPR043502">
    <property type="entry name" value="DNA/RNA_pol_sf"/>
</dbReference>
<dbReference type="EMBL" id="KN831774">
    <property type="protein sequence ID" value="KIM44035.1"/>
    <property type="molecule type" value="Genomic_DNA"/>
</dbReference>
<protein>
    <recommendedName>
        <fullName evidence="3">Reverse transcriptase/retrotransposon-derived protein RNase H-like domain-containing protein</fullName>
    </recommendedName>
</protein>
<dbReference type="OrthoDB" id="3001931at2759"/>
<sequence length="147" mass="16324">MSNGQRPIWKLDDDADPTLDYLGEAQPELPHERDPSIFTRTTDPWQPKRVAAVLEDVTIGADLTPEQRAQVGSLLTEFADCFALSLGEVLPVKGAEHHLNIPEGSKFRTRVHQRPLSPPQKAFYNEVLDKMLAADIIRPIAAGDVKC</sequence>
<dbReference type="AlphaFoldDB" id="A0A0C3C5A2"/>
<reference evidence="1 2" key="1">
    <citation type="submission" date="2014-04" db="EMBL/GenBank/DDBJ databases">
        <authorList>
            <consortium name="DOE Joint Genome Institute"/>
            <person name="Kuo A."/>
            <person name="Gay G."/>
            <person name="Dore J."/>
            <person name="Kohler A."/>
            <person name="Nagy L.G."/>
            <person name="Floudas D."/>
            <person name="Copeland A."/>
            <person name="Barry K.W."/>
            <person name="Cichocki N."/>
            <person name="Veneault-Fourrey C."/>
            <person name="LaButti K."/>
            <person name="Lindquist E.A."/>
            <person name="Lipzen A."/>
            <person name="Lundell T."/>
            <person name="Morin E."/>
            <person name="Murat C."/>
            <person name="Sun H."/>
            <person name="Tunlid A."/>
            <person name="Henrissat B."/>
            <person name="Grigoriev I.V."/>
            <person name="Hibbett D.S."/>
            <person name="Martin F."/>
            <person name="Nordberg H.P."/>
            <person name="Cantor M.N."/>
            <person name="Hua S.X."/>
        </authorList>
    </citation>
    <scope>NUCLEOTIDE SEQUENCE [LARGE SCALE GENOMIC DNA]</scope>
    <source>
        <strain evidence="2">h7</strain>
    </source>
</reference>
<accession>A0A0C3C5A2</accession>
<name>A0A0C3C5A2_HEBCY</name>
<feature type="non-terminal residue" evidence="1">
    <location>
        <position position="147"/>
    </location>
</feature>
<proteinExistence type="predicted"/>
<dbReference type="Proteomes" id="UP000053424">
    <property type="component" value="Unassembled WGS sequence"/>
</dbReference>
<evidence type="ECO:0000313" key="2">
    <source>
        <dbReference type="Proteomes" id="UP000053424"/>
    </source>
</evidence>
<dbReference type="SUPFAM" id="SSF56672">
    <property type="entry name" value="DNA/RNA polymerases"/>
    <property type="match status" value="1"/>
</dbReference>
<evidence type="ECO:0000313" key="1">
    <source>
        <dbReference type="EMBL" id="KIM44035.1"/>
    </source>
</evidence>
<organism evidence="1 2">
    <name type="scientific">Hebeloma cylindrosporum</name>
    <dbReference type="NCBI Taxonomy" id="76867"/>
    <lineage>
        <taxon>Eukaryota</taxon>
        <taxon>Fungi</taxon>
        <taxon>Dikarya</taxon>
        <taxon>Basidiomycota</taxon>
        <taxon>Agaricomycotina</taxon>
        <taxon>Agaricomycetes</taxon>
        <taxon>Agaricomycetidae</taxon>
        <taxon>Agaricales</taxon>
        <taxon>Agaricineae</taxon>
        <taxon>Hymenogastraceae</taxon>
        <taxon>Hebeloma</taxon>
    </lineage>
</organism>
<reference evidence="2" key="2">
    <citation type="submission" date="2015-01" db="EMBL/GenBank/DDBJ databases">
        <title>Evolutionary Origins and Diversification of the Mycorrhizal Mutualists.</title>
        <authorList>
            <consortium name="DOE Joint Genome Institute"/>
            <consortium name="Mycorrhizal Genomics Consortium"/>
            <person name="Kohler A."/>
            <person name="Kuo A."/>
            <person name="Nagy L.G."/>
            <person name="Floudas D."/>
            <person name="Copeland A."/>
            <person name="Barry K.W."/>
            <person name="Cichocki N."/>
            <person name="Veneault-Fourrey C."/>
            <person name="LaButti K."/>
            <person name="Lindquist E.A."/>
            <person name="Lipzen A."/>
            <person name="Lundell T."/>
            <person name="Morin E."/>
            <person name="Murat C."/>
            <person name="Riley R."/>
            <person name="Ohm R."/>
            <person name="Sun H."/>
            <person name="Tunlid A."/>
            <person name="Henrissat B."/>
            <person name="Grigoriev I.V."/>
            <person name="Hibbett D.S."/>
            <person name="Martin F."/>
        </authorList>
    </citation>
    <scope>NUCLEOTIDE SEQUENCE [LARGE SCALE GENOMIC DNA]</scope>
    <source>
        <strain evidence="2">h7</strain>
    </source>
</reference>